<feature type="compositionally biased region" description="Basic and acidic residues" evidence="6">
    <location>
        <begin position="51"/>
        <end position="66"/>
    </location>
</feature>
<name>T1IU58_STRMM</name>
<dbReference type="CDD" id="cd04493">
    <property type="entry name" value="BRCA2DBD_OB1"/>
    <property type="match status" value="1"/>
</dbReference>
<evidence type="ECO:0000256" key="6">
    <source>
        <dbReference type="SAM" id="MobiDB-lite"/>
    </source>
</evidence>
<evidence type="ECO:0000256" key="5">
    <source>
        <dbReference type="ARBA" id="ARBA00023204"/>
    </source>
</evidence>
<evidence type="ECO:0000259" key="7">
    <source>
        <dbReference type="SMART" id="SM01341"/>
    </source>
</evidence>
<keyword evidence="5" id="KW-0234">DNA repair</keyword>
<dbReference type="Pfam" id="PF09169">
    <property type="entry name" value="BRCA-2_helical"/>
    <property type="match status" value="1"/>
</dbReference>
<evidence type="ECO:0000256" key="2">
    <source>
        <dbReference type="ARBA" id="ARBA00022763"/>
    </source>
</evidence>
<accession>T1IU58</accession>
<feature type="domain" description="Tower" evidence="7">
    <location>
        <begin position="991"/>
        <end position="1031"/>
    </location>
</feature>
<feature type="compositionally biased region" description="Polar residues" evidence="6">
    <location>
        <begin position="18"/>
        <end position="49"/>
    </location>
</feature>
<dbReference type="GO" id="GO:0000724">
    <property type="term" value="P:double-strand break repair via homologous recombination"/>
    <property type="evidence" value="ECO:0007669"/>
    <property type="project" value="InterPro"/>
</dbReference>
<keyword evidence="1" id="KW-0677">Repeat</keyword>
<sequence length="1341" mass="152244">MNLSHFSPPRMSTPHIISASSTATPPGNQNSKNDVSQGNLTLPTSMSDSNIDDKTPQNRKSSEKSIDFLFATPRRRVNRHFKAKNIKKSTKQDFSDDVLLDLLNESKNSYEKRRKKGKNLNNCDKSDTFHDEVDSPLSPIITNHTNNCRKRVFEDVLDGEAKRVKKNWFDQSPGSPILEADSVDCLSPIISSCRYGDGQMADEGESMSPIVSSCKYVDDDEQMVANDGESTSPIISSCRYEDKDCDAFSSFKYPTNTQINRDSFAAEDGEKFQNFTACKNTEPKMDKIQNWSKEKANKNLLLGEPSHSNVNSFMGFSTATGKQIHISEENLDKVKKIFKDDEIIKKCGPEMAIRKKVSKKLFDDFDLSDLNSPVQFGFETAKGKNISVSEVALMKARKLFEEPEKEKKSETLNLNFGFSTGAGKSIKVSEDSLKKAKKLFNEPEEIENLNLNFSTGAGKSIEISEDSLKKAKKLFDKSEEIEKLKLNIGFSTGAGKSIEISEDSLKKAKKLFDEPEEIEKLNLNVNFSTGAGKSIEISEDSLKKAKKLFDEPEEIEKLNLNFGFTSGAGKSIKISEDSLKKAKKLFEKPEKAEKIVVKTNKMLDNGGSLETETDCQNSPEKEKDQSFSLEIQECMAAFLANQDMEFDENVVPQLSERQNEVQLERQSARQMQKQQIEDKIRLKTNIAPQPGRLLQQKRKNTDKRMKLSKYVNGKLPQTYTENELMEFGVKSDVLSISSSNAENYVFRALESQAIQFEIDSDSTVILNNDGFAGREEIYDCFLLVPGVDPGLISQKWLFNHYRWIVWKLAAMEVAFAAEFAGRCLTLEQVLLQLKYRYDVEIDSSKRSALRKIIEHDDIPAKMLVLCISDIQYQKNVLSVEVTDGWYKIPLVVDNVIYHLVEHGKLYIGQKIITQNAELFGSTEPCPPLDLPAELRLKLAMNSTRPARWDAKLGFCYTHRFLPIPNSSINIDGGMISCLKAVVARIYPIQYMERLDKSYIFRNERTEEKAANFHRNTRFKLQEQLADKILRTMKLFDDENLVDSVTQRDELASCDTGREIYEMLKRKNRLEECESLLTPDQMNRLLEYRAKLIDVQKEKFEKMVLDAIEEEKEAGRFPQDRVVIPFIRILLVGISKQDVEKPSTAILTMWRPTEDVHSIREGRAMCFYWINMSKSKIQMKHIPLSSTNLTKYKNINIDSKILSDVYNPRKVYNFSEFNNPNLAVPYDEVDIVGLVIAVQVRGSPSLVHLIDDTEQVIAIRFWSGSLADEDCMSVRNFIAASNLQKRGSSNAGPILLLDAIDGSVFTQVPKQSHLLKAMVAFQANVKDVDEFRKLGLEKIKIK</sequence>
<reference evidence="9" key="1">
    <citation type="submission" date="2011-05" db="EMBL/GenBank/DDBJ databases">
        <authorList>
            <person name="Richards S.R."/>
            <person name="Qu J."/>
            <person name="Jiang H."/>
            <person name="Jhangiani S.N."/>
            <person name="Agravi P."/>
            <person name="Goodspeed R."/>
            <person name="Gross S."/>
            <person name="Mandapat C."/>
            <person name="Jackson L."/>
            <person name="Mathew T."/>
            <person name="Pu L."/>
            <person name="Thornton R."/>
            <person name="Saada N."/>
            <person name="Wilczek-Boney K.B."/>
            <person name="Lee S."/>
            <person name="Kovar C."/>
            <person name="Wu Y."/>
            <person name="Scherer S.E."/>
            <person name="Worley K.C."/>
            <person name="Muzny D.M."/>
            <person name="Gibbs R."/>
        </authorList>
    </citation>
    <scope>NUCLEOTIDE SEQUENCE</scope>
    <source>
        <strain evidence="9">Brora</strain>
    </source>
</reference>
<evidence type="ECO:0000256" key="4">
    <source>
        <dbReference type="ARBA" id="ARBA00023172"/>
    </source>
</evidence>
<dbReference type="PhylomeDB" id="T1IU58"/>
<dbReference type="STRING" id="126957.T1IU58"/>
<keyword evidence="9" id="KW-1185">Reference proteome</keyword>
<dbReference type="InterPro" id="IPR012340">
    <property type="entry name" value="NA-bd_OB-fold"/>
</dbReference>
<keyword evidence="2" id="KW-0227">DNA damage</keyword>
<reference evidence="8" key="2">
    <citation type="submission" date="2015-02" db="UniProtKB">
        <authorList>
            <consortium name="EnsemblMetazoa"/>
        </authorList>
    </citation>
    <scope>IDENTIFICATION</scope>
</reference>
<dbReference type="PANTHER" id="PTHR11289:SF0">
    <property type="entry name" value="BREAST CANCER TYPE 2 SUSCEPTIBILITY PROTEIN"/>
    <property type="match status" value="1"/>
</dbReference>
<dbReference type="Proteomes" id="UP000014500">
    <property type="component" value="Unassembled WGS sequence"/>
</dbReference>
<dbReference type="SUPFAM" id="SSF50249">
    <property type="entry name" value="Nucleic acid-binding proteins"/>
    <property type="match status" value="3"/>
</dbReference>
<dbReference type="SUPFAM" id="SSF81878">
    <property type="entry name" value="BRCA2 tower domain"/>
    <property type="match status" value="1"/>
</dbReference>
<dbReference type="InterPro" id="IPR036315">
    <property type="entry name" value="BRCA2_hlx_sf"/>
</dbReference>
<proteinExistence type="predicted"/>
<dbReference type="EMBL" id="JH431520">
    <property type="status" value="NOT_ANNOTATED_CDS"/>
    <property type="molecule type" value="Genomic_DNA"/>
</dbReference>
<dbReference type="HOGENOM" id="CLU_258373_0_0_1"/>
<dbReference type="Gene3D" id="6.10.70.10">
    <property type="match status" value="1"/>
</dbReference>
<dbReference type="Pfam" id="PF09104">
    <property type="entry name" value="BRCA-2_OB3"/>
    <property type="match status" value="1"/>
</dbReference>
<dbReference type="Pfam" id="PF09103">
    <property type="entry name" value="BRCA-2_OB1"/>
    <property type="match status" value="1"/>
</dbReference>
<feature type="region of interest" description="Disordered" evidence="6">
    <location>
        <begin position="1"/>
        <end position="69"/>
    </location>
</feature>
<dbReference type="OMA" id="NLVPARW"/>
<dbReference type="InterPro" id="IPR002093">
    <property type="entry name" value="BRCA2_repeat"/>
</dbReference>
<dbReference type="SMART" id="SM01341">
    <property type="entry name" value="Tower"/>
    <property type="match status" value="1"/>
</dbReference>
<dbReference type="GO" id="GO:0005634">
    <property type="term" value="C:nucleus"/>
    <property type="evidence" value="ECO:0007669"/>
    <property type="project" value="TreeGrafter"/>
</dbReference>
<dbReference type="eggNOG" id="KOG4751">
    <property type="taxonomic scope" value="Eukaryota"/>
</dbReference>
<dbReference type="GO" id="GO:0006355">
    <property type="term" value="P:regulation of DNA-templated transcription"/>
    <property type="evidence" value="ECO:0007669"/>
    <property type="project" value="TreeGrafter"/>
</dbReference>
<keyword evidence="4" id="KW-0233">DNA recombination</keyword>
<dbReference type="EnsemblMetazoa" id="SMAR004676-RA">
    <property type="protein sequence ID" value="SMAR004676-PA"/>
    <property type="gene ID" value="SMAR004676"/>
</dbReference>
<dbReference type="InterPro" id="IPR015205">
    <property type="entry name" value="Tower_dom"/>
</dbReference>
<dbReference type="InterPro" id="IPR015525">
    <property type="entry name" value="BRCA2"/>
</dbReference>
<dbReference type="InterPro" id="IPR015187">
    <property type="entry name" value="BRCA2_OB_1"/>
</dbReference>
<evidence type="ECO:0000256" key="1">
    <source>
        <dbReference type="ARBA" id="ARBA00022737"/>
    </source>
</evidence>
<organism evidence="8 9">
    <name type="scientific">Strigamia maritima</name>
    <name type="common">European centipede</name>
    <name type="synonym">Geophilus maritimus</name>
    <dbReference type="NCBI Taxonomy" id="126957"/>
    <lineage>
        <taxon>Eukaryota</taxon>
        <taxon>Metazoa</taxon>
        <taxon>Ecdysozoa</taxon>
        <taxon>Arthropoda</taxon>
        <taxon>Myriapoda</taxon>
        <taxon>Chilopoda</taxon>
        <taxon>Pleurostigmophora</taxon>
        <taxon>Geophilomorpha</taxon>
        <taxon>Linotaeniidae</taxon>
        <taxon>Strigamia</taxon>
    </lineage>
</organism>
<protein>
    <recommendedName>
        <fullName evidence="7">Tower domain-containing protein</fullName>
    </recommendedName>
</protein>
<dbReference type="InterPro" id="IPR015252">
    <property type="entry name" value="BRCA2_hlx"/>
</dbReference>
<dbReference type="PANTHER" id="PTHR11289">
    <property type="entry name" value="BREAST CANCER TYPE 2 SUSCEPTIBILITY PROTEIN BRCA2"/>
    <property type="match status" value="1"/>
</dbReference>
<dbReference type="Gene3D" id="2.40.50.140">
    <property type="entry name" value="Nucleic acid-binding proteins"/>
    <property type="match status" value="3"/>
</dbReference>
<evidence type="ECO:0000256" key="3">
    <source>
        <dbReference type="ARBA" id="ARBA00023125"/>
    </source>
</evidence>
<evidence type="ECO:0000313" key="8">
    <source>
        <dbReference type="EnsemblMetazoa" id="SMAR004676-PA"/>
    </source>
</evidence>
<dbReference type="InterPro" id="IPR015188">
    <property type="entry name" value="BRCA2_OB_3"/>
</dbReference>
<evidence type="ECO:0000313" key="9">
    <source>
        <dbReference type="Proteomes" id="UP000014500"/>
    </source>
</evidence>
<keyword evidence="3" id="KW-0238">DNA-binding</keyword>
<dbReference type="GO" id="GO:0003677">
    <property type="term" value="F:DNA binding"/>
    <property type="evidence" value="ECO:0007669"/>
    <property type="project" value="UniProtKB-KW"/>
</dbReference>
<dbReference type="PROSITE" id="PS50138">
    <property type="entry name" value="BRCA2_REPEAT"/>
    <property type="match status" value="7"/>
</dbReference>
<dbReference type="SUPFAM" id="SSF81872">
    <property type="entry name" value="BRCA2 helical domain"/>
    <property type="match status" value="1"/>
</dbReference>
<dbReference type="Pfam" id="PF00634">
    <property type="entry name" value="BRCA2"/>
    <property type="match status" value="7"/>
</dbReference>